<dbReference type="AlphaFoldDB" id="G0VR29"/>
<dbReference type="InterPro" id="IPR051212">
    <property type="entry name" value="Type-I_RE_S_subunit"/>
</dbReference>
<feature type="domain" description="Type I restriction modification DNA specificity" evidence="6">
    <location>
        <begin position="324"/>
        <end position="495"/>
    </location>
</feature>
<dbReference type="GeneID" id="97490974"/>
<keyword evidence="2" id="KW-0680">Restriction system</keyword>
<reference evidence="7 8" key="1">
    <citation type="journal article" date="2011" name="J. Bacteriol.">
        <title>Genome Sequence of the Ruminal Bacterium Megasphaera elsdenii.</title>
        <authorList>
            <person name="Marx H."/>
            <person name="Graf A.B."/>
            <person name="Tatto N."/>
            <person name="Thallinger G.G."/>
            <person name="Mattanovich D."/>
            <person name="Sauer M."/>
        </authorList>
    </citation>
    <scope>NUCLEOTIDE SEQUENCE [LARGE SCALE GENOMIC DNA]</scope>
    <source>
        <strain evidence="7 8">DSM 20460</strain>
    </source>
</reference>
<comment type="subunit">
    <text evidence="4">The methyltransferase is composed of M and S polypeptides.</text>
</comment>
<dbReference type="STRING" id="1064535.MELS_0050"/>
<evidence type="ECO:0000256" key="3">
    <source>
        <dbReference type="ARBA" id="ARBA00023125"/>
    </source>
</evidence>
<dbReference type="CDD" id="cd17264">
    <property type="entry name" value="RMtype1_S_Eco3763I-TRD2-CR2_like"/>
    <property type="match status" value="1"/>
</dbReference>
<evidence type="ECO:0000256" key="4">
    <source>
        <dbReference type="ARBA" id="ARBA00038652"/>
    </source>
</evidence>
<sequence length="509" mass="57698">MTKNLHIDTQAMRAKILDLAIQGKLTDQREEDGNARDLLREIQAEKEKLIKEKKIKKGKPLPEITEEEKPFEIPENWEWVRLGDIAQAVNGDRGKNYPKREEYVASGIAWINAGHITDDGYLNADKMNYITPNKYDSLRNGKIQRNDLLFCLRGSFGKVARIEPFCEGAIASSLAIIRLFNTALRAYLFIYLKSPQAANELNKYANGTAQPNLAAKDVLKYLIPLPPLAEQHRIADKVSALFAQLDAINKAYEEYRELQQAMKAKLLDLAMQGKLTDQRKEDGDARDLFNDIQKEKQRLIAEKKIKKEKPLPEIEADEIPFEIPTNWMWARLGDIVSKTIKRGKSPKYSITGDVLVFAQKCNTKPGRINLELAKKLDLSTLKKYPEEEFMLSGDIVINSTGNGTMGRVGFFRDKDNPYNLKIVPDSHVTTIRVLHDLIDSQYIFYFLKKLQPKLESSGDGSTNQKELKATIIASICIPLPPLDEQKRIVAKLDELLPLCNVPGVYSKGK</sequence>
<dbReference type="InterPro" id="IPR044946">
    <property type="entry name" value="Restrct_endonuc_typeI_TRD_sf"/>
</dbReference>
<dbReference type="REBASE" id="38639">
    <property type="entry name" value="S.MelORF51P"/>
</dbReference>
<dbReference type="RefSeq" id="WP_014015020.1">
    <property type="nucleotide sequence ID" value="NC_015873.1"/>
</dbReference>
<accession>G0VR29</accession>
<dbReference type="HOGENOM" id="CLU_021095_10_4_9"/>
<evidence type="ECO:0000259" key="6">
    <source>
        <dbReference type="Pfam" id="PF01420"/>
    </source>
</evidence>
<comment type="similarity">
    <text evidence="1">Belongs to the type-I restriction system S methylase family.</text>
</comment>
<feature type="coiled-coil region" evidence="5">
    <location>
        <begin position="245"/>
        <end position="309"/>
    </location>
</feature>
<keyword evidence="3" id="KW-0238">DNA-binding</keyword>
<dbReference type="Gene3D" id="3.90.220.20">
    <property type="entry name" value="DNA methylase specificity domains"/>
    <property type="match status" value="2"/>
</dbReference>
<dbReference type="GO" id="GO:0003677">
    <property type="term" value="F:DNA binding"/>
    <property type="evidence" value="ECO:0007669"/>
    <property type="project" value="UniProtKB-KW"/>
</dbReference>
<dbReference type="KEGG" id="med:MELS_0050"/>
<dbReference type="PANTHER" id="PTHR43140">
    <property type="entry name" value="TYPE-1 RESTRICTION ENZYME ECOKI SPECIFICITY PROTEIN"/>
    <property type="match status" value="1"/>
</dbReference>
<dbReference type="InterPro" id="IPR000055">
    <property type="entry name" value="Restrct_endonuc_typeI_TRD"/>
</dbReference>
<name>G0VR29_MEGEL</name>
<evidence type="ECO:0000256" key="5">
    <source>
        <dbReference type="SAM" id="Coils"/>
    </source>
</evidence>
<keyword evidence="5" id="KW-0175">Coiled coil</keyword>
<dbReference type="SUPFAM" id="SSF116734">
    <property type="entry name" value="DNA methylase specificity domain"/>
    <property type="match status" value="2"/>
</dbReference>
<gene>
    <name evidence="7" type="ORF">MELS_0050</name>
</gene>
<proteinExistence type="inferred from homology"/>
<evidence type="ECO:0000313" key="7">
    <source>
        <dbReference type="EMBL" id="CCC72274.1"/>
    </source>
</evidence>
<dbReference type="Pfam" id="PF01420">
    <property type="entry name" value="Methylase_S"/>
    <property type="match status" value="2"/>
</dbReference>
<feature type="domain" description="Type I restriction modification DNA specificity" evidence="6">
    <location>
        <begin position="74"/>
        <end position="250"/>
    </location>
</feature>
<keyword evidence="8" id="KW-1185">Reference proteome</keyword>
<evidence type="ECO:0000256" key="2">
    <source>
        <dbReference type="ARBA" id="ARBA00022747"/>
    </source>
</evidence>
<evidence type="ECO:0000256" key="1">
    <source>
        <dbReference type="ARBA" id="ARBA00010923"/>
    </source>
</evidence>
<evidence type="ECO:0000313" key="8">
    <source>
        <dbReference type="Proteomes" id="UP000010111"/>
    </source>
</evidence>
<dbReference type="GO" id="GO:0009307">
    <property type="term" value="P:DNA restriction-modification system"/>
    <property type="evidence" value="ECO:0007669"/>
    <property type="project" value="UniProtKB-KW"/>
</dbReference>
<protein>
    <submittedName>
        <fullName evidence="7">Restriction modification system DNA specificity domain protein</fullName>
    </submittedName>
</protein>
<dbReference type="PANTHER" id="PTHR43140:SF1">
    <property type="entry name" value="TYPE I RESTRICTION ENZYME ECOKI SPECIFICITY SUBUNIT"/>
    <property type="match status" value="1"/>
</dbReference>
<dbReference type="eggNOG" id="COG0732">
    <property type="taxonomic scope" value="Bacteria"/>
</dbReference>
<organism evidence="7 8">
    <name type="scientific">Megasphaera elsdenii DSM 20460</name>
    <dbReference type="NCBI Taxonomy" id="1064535"/>
    <lineage>
        <taxon>Bacteria</taxon>
        <taxon>Bacillati</taxon>
        <taxon>Bacillota</taxon>
        <taxon>Negativicutes</taxon>
        <taxon>Veillonellales</taxon>
        <taxon>Veillonellaceae</taxon>
        <taxon>Megasphaera</taxon>
    </lineage>
</organism>
<dbReference type="Proteomes" id="UP000010111">
    <property type="component" value="Chromosome"/>
</dbReference>
<dbReference type="EMBL" id="HE576794">
    <property type="protein sequence ID" value="CCC72274.1"/>
    <property type="molecule type" value="Genomic_DNA"/>
</dbReference>